<evidence type="ECO:0000256" key="5">
    <source>
        <dbReference type="ARBA" id="ARBA00023054"/>
    </source>
</evidence>
<feature type="compositionally biased region" description="Basic and acidic residues" evidence="8">
    <location>
        <begin position="828"/>
        <end position="844"/>
    </location>
</feature>
<keyword evidence="6 7" id="KW-0238">DNA-binding</keyword>
<evidence type="ECO:0000256" key="1">
    <source>
        <dbReference type="ARBA" id="ARBA00004496"/>
    </source>
</evidence>
<feature type="domain" description="SMC hinge" evidence="9">
    <location>
        <begin position="510"/>
        <end position="631"/>
    </location>
</feature>
<dbReference type="SUPFAM" id="SSF75553">
    <property type="entry name" value="Smc hinge domain"/>
    <property type="match status" value="1"/>
</dbReference>
<dbReference type="NCBIfam" id="TIGR02168">
    <property type="entry name" value="SMC_prok_B"/>
    <property type="match status" value="1"/>
</dbReference>
<dbReference type="Gene3D" id="1.20.1060.20">
    <property type="match status" value="1"/>
</dbReference>
<dbReference type="InterPro" id="IPR011890">
    <property type="entry name" value="SMC_prok"/>
</dbReference>
<comment type="subcellular location">
    <subcellularLocation>
        <location evidence="1 7">Cytoplasm</location>
    </subcellularLocation>
</comment>
<feature type="region of interest" description="Disordered" evidence="8">
    <location>
        <begin position="970"/>
        <end position="1028"/>
    </location>
</feature>
<dbReference type="FunFam" id="3.40.50.300:FF:000901">
    <property type="entry name" value="Chromosome partition protein Smc"/>
    <property type="match status" value="1"/>
</dbReference>
<evidence type="ECO:0000313" key="10">
    <source>
        <dbReference type="EMBL" id="WPF81083.1"/>
    </source>
</evidence>
<evidence type="ECO:0000256" key="8">
    <source>
        <dbReference type="SAM" id="MobiDB-lite"/>
    </source>
</evidence>
<dbReference type="PIRSF" id="PIRSF005719">
    <property type="entry name" value="SMC"/>
    <property type="match status" value="1"/>
</dbReference>
<comment type="function">
    <text evidence="7">Required for chromosome condensation and partitioning.</text>
</comment>
<comment type="similarity">
    <text evidence="7">Belongs to the SMC family.</text>
</comment>
<dbReference type="GO" id="GO:0006260">
    <property type="term" value="P:DNA replication"/>
    <property type="evidence" value="ECO:0007669"/>
    <property type="project" value="UniProtKB-UniRule"/>
</dbReference>
<feature type="region of interest" description="Disordered" evidence="8">
    <location>
        <begin position="820"/>
        <end position="845"/>
    </location>
</feature>
<dbReference type="Proteomes" id="UP001304340">
    <property type="component" value="Chromosome"/>
</dbReference>
<dbReference type="SUPFAM" id="SSF52540">
    <property type="entry name" value="P-loop containing nucleoside triphosphate hydrolases"/>
    <property type="match status" value="1"/>
</dbReference>
<evidence type="ECO:0000256" key="3">
    <source>
        <dbReference type="ARBA" id="ARBA00022741"/>
    </source>
</evidence>
<dbReference type="SMART" id="SM00968">
    <property type="entry name" value="SMC_hinge"/>
    <property type="match status" value="1"/>
</dbReference>
<keyword evidence="4 7" id="KW-0067">ATP-binding</keyword>
<reference evidence="11" key="1">
    <citation type="submission" date="2023-11" db="EMBL/GenBank/DDBJ databases">
        <authorList>
            <person name="Helweg L.P."/>
            <person name="Kiel A."/>
            <person name="Hitz F."/>
            <person name="Ruckert-Reed C."/>
            <person name="Busche T."/>
            <person name="Kaltschmidt B."/>
            <person name="Kaltschmidt C."/>
        </authorList>
    </citation>
    <scope>NUCLEOTIDE SEQUENCE [LARGE SCALE GENOMIC DNA]</scope>
    <source>
        <strain evidence="11">4.1</strain>
    </source>
</reference>
<dbReference type="GO" id="GO:0003677">
    <property type="term" value="F:DNA binding"/>
    <property type="evidence" value="ECO:0007669"/>
    <property type="project" value="UniProtKB-UniRule"/>
</dbReference>
<comment type="caution">
    <text evidence="7">Lacks conserved residue(s) required for the propagation of feature annotation.</text>
</comment>
<comment type="domain">
    <text evidence="7">Contains large globular domains required for ATP hydrolysis at each terminus and a third globular domain forming a flexible hinge near the middle of the molecule. These domains are separated by coiled-coil structures.</text>
</comment>
<evidence type="ECO:0000313" key="11">
    <source>
        <dbReference type="Proteomes" id="UP001304340"/>
    </source>
</evidence>
<dbReference type="KEGG" id="sbil:SANBI_002348"/>
<proteinExistence type="inferred from homology"/>
<evidence type="ECO:0000256" key="6">
    <source>
        <dbReference type="ARBA" id="ARBA00023125"/>
    </source>
</evidence>
<dbReference type="PANTHER" id="PTHR43977">
    <property type="entry name" value="STRUCTURAL MAINTENANCE OF CHROMOSOMES PROTEIN 3"/>
    <property type="match status" value="1"/>
</dbReference>
<keyword evidence="3 7" id="KW-0547">Nucleotide-binding</keyword>
<dbReference type="RefSeq" id="WP_319155207.1">
    <property type="nucleotide sequence ID" value="NZ_CP138359.1"/>
</dbReference>
<protein>
    <recommendedName>
        <fullName evidence="7">Chromosome partition protein Smc</fullName>
    </recommendedName>
</protein>
<dbReference type="InterPro" id="IPR036277">
    <property type="entry name" value="SMC_hinge_sf"/>
</dbReference>
<dbReference type="EMBL" id="CP138359">
    <property type="protein sequence ID" value="WPF81083.1"/>
    <property type="molecule type" value="Genomic_DNA"/>
</dbReference>
<dbReference type="InterPro" id="IPR003395">
    <property type="entry name" value="RecF/RecN/SMC_N"/>
</dbReference>
<dbReference type="CDD" id="cd03278">
    <property type="entry name" value="ABC_SMC_barmotin"/>
    <property type="match status" value="1"/>
</dbReference>
<dbReference type="Gene3D" id="3.30.70.1620">
    <property type="match status" value="1"/>
</dbReference>
<keyword evidence="11" id="KW-1185">Reference proteome</keyword>
<dbReference type="FunFam" id="3.40.50.300:FF:000984">
    <property type="entry name" value="Chromosome partition protein Smc"/>
    <property type="match status" value="1"/>
</dbReference>
<dbReference type="AlphaFoldDB" id="A0AAF0Z1B9"/>
<dbReference type="Gene3D" id="1.10.287.1490">
    <property type="match status" value="1"/>
</dbReference>
<feature type="compositionally biased region" description="Low complexity" evidence="8">
    <location>
        <begin position="1002"/>
        <end position="1012"/>
    </location>
</feature>
<keyword evidence="2 7" id="KW-0963">Cytoplasm</keyword>
<organism evidence="10 11">
    <name type="scientific">Sanguibacter biliveldensis</name>
    <dbReference type="NCBI Taxonomy" id="3030830"/>
    <lineage>
        <taxon>Bacteria</taxon>
        <taxon>Bacillati</taxon>
        <taxon>Actinomycetota</taxon>
        <taxon>Actinomycetes</taxon>
        <taxon>Micrococcales</taxon>
        <taxon>Sanguibacteraceae</taxon>
        <taxon>Sanguibacter</taxon>
    </lineage>
</organism>
<feature type="binding site" evidence="7">
    <location>
        <begin position="32"/>
        <end position="39"/>
    </location>
    <ligand>
        <name>ATP</name>
        <dbReference type="ChEBI" id="CHEBI:30616"/>
    </ligand>
</feature>
<comment type="subunit">
    <text evidence="7">Homodimer.</text>
</comment>
<feature type="region of interest" description="Disordered" evidence="8">
    <location>
        <begin position="350"/>
        <end position="369"/>
    </location>
</feature>
<name>A0AAF0Z1B9_9MICO</name>
<evidence type="ECO:0000256" key="4">
    <source>
        <dbReference type="ARBA" id="ARBA00022840"/>
    </source>
</evidence>
<dbReference type="GO" id="GO:0007062">
    <property type="term" value="P:sister chromatid cohesion"/>
    <property type="evidence" value="ECO:0007669"/>
    <property type="project" value="InterPro"/>
</dbReference>
<dbReference type="InterPro" id="IPR027417">
    <property type="entry name" value="P-loop_NTPase"/>
</dbReference>
<dbReference type="Pfam" id="PF02463">
    <property type="entry name" value="SMC_N"/>
    <property type="match status" value="1"/>
</dbReference>
<dbReference type="InterPro" id="IPR024704">
    <property type="entry name" value="SMC"/>
</dbReference>
<dbReference type="GO" id="GO:0030261">
    <property type="term" value="P:chromosome condensation"/>
    <property type="evidence" value="ECO:0007669"/>
    <property type="project" value="InterPro"/>
</dbReference>
<feature type="region of interest" description="Disordered" evidence="8">
    <location>
        <begin position="318"/>
        <end position="341"/>
    </location>
</feature>
<dbReference type="GO" id="GO:0007059">
    <property type="term" value="P:chromosome segregation"/>
    <property type="evidence" value="ECO:0007669"/>
    <property type="project" value="UniProtKB-UniRule"/>
</dbReference>
<dbReference type="InterPro" id="IPR010935">
    <property type="entry name" value="SMC_hinge"/>
</dbReference>
<dbReference type="GO" id="GO:0005524">
    <property type="term" value="F:ATP binding"/>
    <property type="evidence" value="ECO:0007669"/>
    <property type="project" value="UniProtKB-UniRule"/>
</dbReference>
<keyword evidence="5 7" id="KW-0175">Coiled coil</keyword>
<dbReference type="Pfam" id="PF06470">
    <property type="entry name" value="SMC_hinge"/>
    <property type="match status" value="1"/>
</dbReference>
<dbReference type="GO" id="GO:0005737">
    <property type="term" value="C:cytoplasm"/>
    <property type="evidence" value="ECO:0007669"/>
    <property type="project" value="UniProtKB-SubCell"/>
</dbReference>
<feature type="compositionally biased region" description="Basic and acidic residues" evidence="8">
    <location>
        <begin position="973"/>
        <end position="988"/>
    </location>
</feature>
<evidence type="ECO:0000259" key="9">
    <source>
        <dbReference type="SMART" id="SM00968"/>
    </source>
</evidence>
<feature type="coiled-coil region" evidence="7">
    <location>
        <begin position="736"/>
        <end position="773"/>
    </location>
</feature>
<dbReference type="HAMAP" id="MF_01894">
    <property type="entry name" value="Smc_prok"/>
    <property type="match status" value="1"/>
</dbReference>
<dbReference type="GO" id="GO:0005694">
    <property type="term" value="C:chromosome"/>
    <property type="evidence" value="ECO:0007669"/>
    <property type="project" value="InterPro"/>
</dbReference>
<evidence type="ECO:0000256" key="2">
    <source>
        <dbReference type="ARBA" id="ARBA00022490"/>
    </source>
</evidence>
<evidence type="ECO:0000256" key="7">
    <source>
        <dbReference type="HAMAP-Rule" id="MF_01894"/>
    </source>
</evidence>
<sequence length="1245" mass="133122">MHLKTLTLRGFKSFASATTLNLEPGVTCVVGPNGSGKSNVVDALAWVMGEQGAKTLRGGKMEDVIFAGTSGRPPLGRAEVSLTIDNTDGALPIEYAEVTISRTLFRNGGSEYAINGSSCRLLDIQELLSDSGLGREMHVIVGQGQLDAVLRATPEERRGFIEEAAGVLKHRKRKEKALRKLDAMQGNLLRLTDLTAEIRRQLGPLGRQAEAARRAATVQADLRDAKSRLLADDLAQLTASLEQEMADESALRLRQAEAESALEAARTALRTAEAGLAAAGPAAAEASATWYALGSVRDRLEGTRTLAAERVRLLSVPVAHRQGQDPDELDAQAERARETEDELAAEVEDHQDALASSAEERAEAEAEAAARERELAALVRGAADRREGLARLAGQVAAKQSRVDATRAEIARLEDSLAEVSTRETGATSELEALEAEVTDVEHGQEGLDAEHEEAVEALDAALARLRALEAEAAQAEQDRSTWAARSETLDLSLTRKDGAGAVLAADALDGVVGSVAALLTIEPGYADAVVAALGQLADAVAVDSTDAAVEVIRYLRTEDAGRASLVLGGGEAGEGVLKSTGASGALRSIPDGAVLASSVVSVPAALGPGLAPALDGVVVVDDLVQARRVLEVDPSWTVVTRAGDLLAADRAWGGSAAAPSLLHLQAALDEARAAEADSSRRATEATELRAVVEDEVRTAQERADLALDRLHASDAAHSAAAERLGQLGAAARSAAAEAHRTRERIEAAARTLEEDETQLVELVERLEAAELDPQEAEDAIAAATQARDEAAAAATAARAAETEARLGLRTSEERARALSGRAQSLERAARAEREARAQAERREAARRRQVVVAEAVRDGATRALGHCAVSVALATERRDEAEAERRTRDAEVVACRQRAEGLAEELRSITDVAHRDEVARAQQQLRVEALRQRAVDELGTDPDVLVEEFGPHRLVVDAETAMQQRAVLDAQQDARDQDDAADERGAADDEPAPATDDTDGRPAPATRAQARASDEGDVPVGRPYVRAEQEKRLRSAERAMAQLGRVNPLALEEFAALEERHTFLTEQLADLKRSRTDLLEIVKEIDERVERVFTEAFHDTSAQFDEVFPRLFPGGEGRLVLTDPANMLTTGIEVEARPAGKKVKRLSLLSGGERSLTAVALLVSIFKARPSPFYVMDEVEAALDDTNLGRLLEIFVELQRDSQLIVITHQKRTMEIADALYGVTMRGDGVTTVISQRIREVVEQ</sequence>
<dbReference type="GO" id="GO:0016887">
    <property type="term" value="F:ATP hydrolysis activity"/>
    <property type="evidence" value="ECO:0007669"/>
    <property type="project" value="InterPro"/>
</dbReference>
<accession>A0AAF0Z1B9</accession>
<dbReference type="Gene3D" id="3.40.50.300">
    <property type="entry name" value="P-loop containing nucleotide triphosphate hydrolases"/>
    <property type="match status" value="2"/>
</dbReference>
<gene>
    <name evidence="7 10" type="primary">smc</name>
    <name evidence="10" type="ORF">SANBI_002348</name>
</gene>